<reference evidence="2" key="3">
    <citation type="submission" date="2019-11" db="EMBL/GenBank/DDBJ databases">
        <title>Complete genome sequence of Vibrio owensii SH-14 isolated from shrimp with acute hepatopancreatic necrosis diease.</title>
        <authorList>
            <person name="Liang X."/>
            <person name="Wang Y."/>
        </authorList>
    </citation>
    <scope>NUCLEOTIDE SEQUENCE</scope>
    <source>
        <strain evidence="2">SH14</strain>
    </source>
</reference>
<dbReference type="AlphaFoldDB" id="A0AAP9GD44"/>
<dbReference type="CDD" id="cd16377">
    <property type="entry name" value="23S_rRNA_IVP_like"/>
    <property type="match status" value="1"/>
</dbReference>
<dbReference type="Pfam" id="PF05635">
    <property type="entry name" value="23S_rRNA_IVP"/>
    <property type="match status" value="1"/>
</dbReference>
<evidence type="ECO:0000313" key="3">
    <source>
        <dbReference type="Proteomes" id="UP000272136"/>
    </source>
</evidence>
<dbReference type="EMBL" id="CP033137">
    <property type="protein sequence ID" value="AYO15485.1"/>
    <property type="molecule type" value="Genomic_DNA"/>
</dbReference>
<protein>
    <submittedName>
        <fullName evidence="2">Four helix bundle protein</fullName>
    </submittedName>
</protein>
<dbReference type="Proteomes" id="UP000390336">
    <property type="component" value="Chromosome 1"/>
</dbReference>
<dbReference type="PANTHER" id="PTHR38471:SF2">
    <property type="entry name" value="FOUR HELIX BUNDLE PROTEIN"/>
    <property type="match status" value="1"/>
</dbReference>
<evidence type="ECO:0000313" key="2">
    <source>
        <dbReference type="EMBL" id="QGH48103.1"/>
    </source>
</evidence>
<reference evidence="1 3" key="2">
    <citation type="submission" date="2018-10" db="EMBL/GenBank/DDBJ databases">
        <title>Whole Genome of Vibrio owensii strain 170502, isolated from Acute Hepatopancreatic Necrosis Disease (AHPND) shrimp.</title>
        <authorList>
            <person name="Yan M."/>
            <person name="Wang X."/>
            <person name="Wang Y."/>
        </authorList>
    </citation>
    <scope>NUCLEOTIDE SEQUENCE [LARGE SCALE GENOMIC DNA]</scope>
    <source>
        <strain evidence="1 3">1700302</strain>
    </source>
</reference>
<dbReference type="InterPro" id="IPR036583">
    <property type="entry name" value="23S_rRNA_IVS_sf"/>
</dbReference>
<dbReference type="SUPFAM" id="SSF158446">
    <property type="entry name" value="IVS-encoded protein-like"/>
    <property type="match status" value="1"/>
</dbReference>
<gene>
    <name evidence="2" type="ORF">APZ19_13810</name>
    <name evidence="1" type="ORF">D0812_14160</name>
</gene>
<dbReference type="RefSeq" id="WP_054824383.1">
    <property type="nucleotide sequence ID" value="NZ_CP033137.1"/>
</dbReference>
<sequence length="115" mass="13164">MKYEKLNVWKTSFDLCKRTYISVQHIPDYSFRDQIRRSSISIPSNIVEGVERNSPKETAYFFNAAKGSVGELKTQLMLARELDYLPKSFCDELCASCEDIGRILGALIAKHRAQL</sequence>
<name>A0AAP9GD44_9VIBR</name>
<dbReference type="NCBIfam" id="TIGR02436">
    <property type="entry name" value="four helix bundle protein"/>
    <property type="match status" value="1"/>
</dbReference>
<keyword evidence="3" id="KW-1185">Reference proteome</keyword>
<evidence type="ECO:0000313" key="1">
    <source>
        <dbReference type="EMBL" id="AYO15485.1"/>
    </source>
</evidence>
<dbReference type="EMBL" id="CP045859">
    <property type="protein sequence ID" value="QGH48103.1"/>
    <property type="molecule type" value="Genomic_DNA"/>
</dbReference>
<dbReference type="Proteomes" id="UP000272136">
    <property type="component" value="Chromosome 1"/>
</dbReference>
<dbReference type="PANTHER" id="PTHR38471">
    <property type="entry name" value="FOUR HELIX BUNDLE PROTEIN"/>
    <property type="match status" value="1"/>
</dbReference>
<dbReference type="InterPro" id="IPR012657">
    <property type="entry name" value="23S_rRNA-intervening_sequence"/>
</dbReference>
<dbReference type="Gene3D" id="1.20.1440.60">
    <property type="entry name" value="23S rRNA-intervening sequence"/>
    <property type="match status" value="1"/>
</dbReference>
<reference evidence="2 4" key="1">
    <citation type="journal article" date="2015" name="Genome Announc.">
        <title>Draft Genome Sequence of Vibrio owensii Strain SH-14, Which Causes Shrimp Acute Hepatopancreatic Necrosis Disease.</title>
        <authorList>
            <person name="Liu L."/>
            <person name="Xiao J."/>
            <person name="Xia X."/>
            <person name="Pan Y."/>
            <person name="Yan S."/>
            <person name="Wang Y."/>
        </authorList>
    </citation>
    <scope>NUCLEOTIDE SEQUENCE [LARGE SCALE GENOMIC DNA]</scope>
    <source>
        <strain evidence="2 4">SH14</strain>
    </source>
</reference>
<organism evidence="2 4">
    <name type="scientific">Vibrio owensii</name>
    <dbReference type="NCBI Taxonomy" id="696485"/>
    <lineage>
        <taxon>Bacteria</taxon>
        <taxon>Pseudomonadati</taxon>
        <taxon>Pseudomonadota</taxon>
        <taxon>Gammaproteobacteria</taxon>
        <taxon>Vibrionales</taxon>
        <taxon>Vibrionaceae</taxon>
        <taxon>Vibrio</taxon>
    </lineage>
</organism>
<proteinExistence type="predicted"/>
<evidence type="ECO:0000313" key="4">
    <source>
        <dbReference type="Proteomes" id="UP000390336"/>
    </source>
</evidence>
<accession>A0AAP9GD44</accession>